<feature type="transmembrane region" description="Helical" evidence="1">
    <location>
        <begin position="73"/>
        <end position="94"/>
    </location>
</feature>
<evidence type="ECO:0000313" key="2">
    <source>
        <dbReference type="EMBL" id="KAG6378784.1"/>
    </source>
</evidence>
<keyword evidence="1" id="KW-0472">Membrane</keyword>
<protein>
    <submittedName>
        <fullName evidence="2">Uncharacterized protein</fullName>
    </submittedName>
</protein>
<gene>
    <name evidence="2" type="ORF">JVT61DRAFT_13060</name>
</gene>
<evidence type="ECO:0000313" key="3">
    <source>
        <dbReference type="Proteomes" id="UP000683000"/>
    </source>
</evidence>
<proteinExistence type="predicted"/>
<name>A0A8I2YT89_9AGAM</name>
<sequence length="97" mass="10936">MADRTYEGVSYSSLLPGLLPARWELSAPIATESREPEDIAASEPNEGALCEAVLSSDRELLEKSLLRKLDTRMSILVLIYILNYVSDLYSFLFMQFT</sequence>
<dbReference type="Proteomes" id="UP000683000">
    <property type="component" value="Unassembled WGS sequence"/>
</dbReference>
<comment type="caution">
    <text evidence="2">The sequence shown here is derived from an EMBL/GenBank/DDBJ whole genome shotgun (WGS) entry which is preliminary data.</text>
</comment>
<keyword evidence="1" id="KW-1133">Transmembrane helix</keyword>
<dbReference type="EMBL" id="JAGFBS010000006">
    <property type="protein sequence ID" value="KAG6378784.1"/>
    <property type="molecule type" value="Genomic_DNA"/>
</dbReference>
<organism evidence="2 3">
    <name type="scientific">Boletus reticuloceps</name>
    <dbReference type="NCBI Taxonomy" id="495285"/>
    <lineage>
        <taxon>Eukaryota</taxon>
        <taxon>Fungi</taxon>
        <taxon>Dikarya</taxon>
        <taxon>Basidiomycota</taxon>
        <taxon>Agaricomycotina</taxon>
        <taxon>Agaricomycetes</taxon>
        <taxon>Agaricomycetidae</taxon>
        <taxon>Boletales</taxon>
        <taxon>Boletineae</taxon>
        <taxon>Boletaceae</taxon>
        <taxon>Boletoideae</taxon>
        <taxon>Boletus</taxon>
    </lineage>
</organism>
<keyword evidence="1" id="KW-0812">Transmembrane</keyword>
<evidence type="ECO:0000256" key="1">
    <source>
        <dbReference type="SAM" id="Phobius"/>
    </source>
</evidence>
<keyword evidence="3" id="KW-1185">Reference proteome</keyword>
<accession>A0A8I2YT89</accession>
<reference evidence="2" key="1">
    <citation type="submission" date="2021-03" db="EMBL/GenBank/DDBJ databases">
        <title>Evolutionary innovations through gain and loss of genes in the ectomycorrhizal Boletales.</title>
        <authorList>
            <person name="Wu G."/>
            <person name="Miyauchi S."/>
            <person name="Morin E."/>
            <person name="Yang Z.-L."/>
            <person name="Xu J."/>
            <person name="Martin F.M."/>
        </authorList>
    </citation>
    <scope>NUCLEOTIDE SEQUENCE</scope>
    <source>
        <strain evidence="2">BR01</strain>
    </source>
</reference>
<dbReference type="AlphaFoldDB" id="A0A8I2YT89"/>